<protein>
    <recommendedName>
        <fullName evidence="4">Virginiamycin B lyase</fullName>
    </recommendedName>
</protein>
<reference evidence="3" key="1">
    <citation type="journal article" date="2019" name="Int. J. Syst. Evol. Microbiol.">
        <title>The Global Catalogue of Microorganisms (GCM) 10K type strain sequencing project: providing services to taxonomists for standard genome sequencing and annotation.</title>
        <authorList>
            <consortium name="The Broad Institute Genomics Platform"/>
            <consortium name="The Broad Institute Genome Sequencing Center for Infectious Disease"/>
            <person name="Wu L."/>
            <person name="Ma J."/>
        </authorList>
    </citation>
    <scope>NUCLEOTIDE SEQUENCE [LARGE SCALE GENOMIC DNA]</scope>
    <source>
        <strain evidence="3">CGMCC 4.7405</strain>
    </source>
</reference>
<keyword evidence="3" id="KW-1185">Reference proteome</keyword>
<sequence length="331" mass="34705">MARLILLLIGLLLAGCTTSAQAPPEQETTPEARQATITAVQLPKGSFPRLPFVAPDGIVWCSESSGESIARIDKNGAITHLRIPGSSNSPAGIVRGPDGLIWFAGFQLIGKISAEGTLSGWRTGRGVNLGLPNAITTGPDNAVWYTNEKVPPAISRISTSGALRHTTVQTDDKLAKLPGITTGPDQALWFTLSSNAKGAKHSIGRMPTDGNPAKLWPLPGEASPGRIVTGPDSALWFTMARGIGRMTVDGNFTEYAVPDDARPSDLAASPDSALWFTTDQARIGRITTSGQVTLHAVDGAQQLTGIAAAPDSTLWIADGKADTVWHYSPAG</sequence>
<comment type="caution">
    <text evidence="2">The sequence shown here is derived from an EMBL/GenBank/DDBJ whole genome shotgun (WGS) entry which is preliminary data.</text>
</comment>
<dbReference type="Proteomes" id="UP001595690">
    <property type="component" value="Unassembled WGS sequence"/>
</dbReference>
<feature type="signal peptide" evidence="1">
    <location>
        <begin position="1"/>
        <end position="22"/>
    </location>
</feature>
<accession>A0ABV8BZU2</accession>
<feature type="chain" id="PRO_5047106502" description="Virginiamycin B lyase" evidence="1">
    <location>
        <begin position="23"/>
        <end position="331"/>
    </location>
</feature>
<keyword evidence="1" id="KW-0732">Signal</keyword>
<dbReference type="InterPro" id="IPR015943">
    <property type="entry name" value="WD40/YVTN_repeat-like_dom_sf"/>
</dbReference>
<dbReference type="SUPFAM" id="SSF101898">
    <property type="entry name" value="NHL repeat"/>
    <property type="match status" value="1"/>
</dbReference>
<dbReference type="InterPro" id="IPR051344">
    <property type="entry name" value="Vgb"/>
</dbReference>
<evidence type="ECO:0000313" key="2">
    <source>
        <dbReference type="EMBL" id="MFC3895194.1"/>
    </source>
</evidence>
<dbReference type="Gene3D" id="2.130.10.10">
    <property type="entry name" value="YVTN repeat-like/Quinoprotein amine dehydrogenase"/>
    <property type="match status" value="2"/>
</dbReference>
<dbReference type="PANTHER" id="PTHR40274">
    <property type="entry name" value="VIRGINIAMYCIN B LYASE"/>
    <property type="match status" value="1"/>
</dbReference>
<dbReference type="PANTHER" id="PTHR40274:SF3">
    <property type="entry name" value="VIRGINIAMYCIN B LYASE"/>
    <property type="match status" value="1"/>
</dbReference>
<gene>
    <name evidence="2" type="ORF">ACFOWZ_27235</name>
</gene>
<evidence type="ECO:0008006" key="4">
    <source>
        <dbReference type="Google" id="ProtNLM"/>
    </source>
</evidence>
<dbReference type="EMBL" id="JBHRZI010000023">
    <property type="protein sequence ID" value="MFC3895194.1"/>
    <property type="molecule type" value="Genomic_DNA"/>
</dbReference>
<dbReference type="Pfam" id="PF24684">
    <property type="entry name" value="Vgb_lyase"/>
    <property type="match status" value="2"/>
</dbReference>
<dbReference type="RefSeq" id="WP_382376740.1">
    <property type="nucleotide sequence ID" value="NZ_JBHRZI010000023.1"/>
</dbReference>
<evidence type="ECO:0000256" key="1">
    <source>
        <dbReference type="SAM" id="SignalP"/>
    </source>
</evidence>
<organism evidence="2 3">
    <name type="scientific">Lentzea rhizosphaerae</name>
    <dbReference type="NCBI Taxonomy" id="2041025"/>
    <lineage>
        <taxon>Bacteria</taxon>
        <taxon>Bacillati</taxon>
        <taxon>Actinomycetota</taxon>
        <taxon>Actinomycetes</taxon>
        <taxon>Pseudonocardiales</taxon>
        <taxon>Pseudonocardiaceae</taxon>
        <taxon>Lentzea</taxon>
    </lineage>
</organism>
<dbReference type="PROSITE" id="PS51257">
    <property type="entry name" value="PROKAR_LIPOPROTEIN"/>
    <property type="match status" value="1"/>
</dbReference>
<name>A0ABV8BZU2_9PSEU</name>
<dbReference type="SUPFAM" id="SSF63829">
    <property type="entry name" value="Calcium-dependent phosphotriesterase"/>
    <property type="match status" value="1"/>
</dbReference>
<proteinExistence type="predicted"/>
<evidence type="ECO:0000313" key="3">
    <source>
        <dbReference type="Proteomes" id="UP001595690"/>
    </source>
</evidence>